<evidence type="ECO:0000313" key="2">
    <source>
        <dbReference type="Proteomes" id="UP000256220"/>
    </source>
</evidence>
<dbReference type="AlphaFoldDB" id="A0A2P2FM12"/>
<proteinExistence type="predicted"/>
<sequence length="103" mass="10917">MALERITIDYAAVAGLLHSPEFEQEIRAVAEKVGEVARASGHVVTSGEPLPIDVYADPDTDRVGWSVAIRHPAGVGMEARYGLLKRAAETASLSVESEQDGGT</sequence>
<protein>
    <recommendedName>
        <fullName evidence="3">HK97 gp10 family phage protein</fullName>
    </recommendedName>
</protein>
<reference evidence="1 2" key="1">
    <citation type="journal article" date="2014" name="Genome Announc.">
        <title>Draft Genome Sequence of Amycolatopsis lurida NRRL 2430, Producer of the Glycopeptide Family Antibiotic Ristocetin.</title>
        <authorList>
            <person name="Kwun M.J."/>
            <person name="Hong H.J."/>
        </authorList>
    </citation>
    <scope>NUCLEOTIDE SEQUENCE [LARGE SCALE GENOMIC DNA]</scope>
    <source>
        <strain evidence="1 2">NRRL 2430</strain>
    </source>
</reference>
<comment type="caution">
    <text evidence="1">The sequence shown here is derived from an EMBL/GenBank/DDBJ whole genome shotgun (WGS) entry which is preliminary data.</text>
</comment>
<dbReference type="EMBL" id="JFBM01000030">
    <property type="protein sequence ID" value="KFU77765.1"/>
    <property type="molecule type" value="Genomic_DNA"/>
</dbReference>
<name>A0A2P2FM12_AMYLU</name>
<gene>
    <name evidence="1" type="ORF">BB31_29300</name>
</gene>
<dbReference type="RefSeq" id="WP_034317530.1">
    <property type="nucleotide sequence ID" value="NZ_JFBM01000030.1"/>
</dbReference>
<evidence type="ECO:0000313" key="1">
    <source>
        <dbReference type="EMBL" id="KFU77765.1"/>
    </source>
</evidence>
<accession>A0A2P2FM12</accession>
<keyword evidence="2" id="KW-1185">Reference proteome</keyword>
<evidence type="ECO:0008006" key="3">
    <source>
        <dbReference type="Google" id="ProtNLM"/>
    </source>
</evidence>
<dbReference type="Proteomes" id="UP000256220">
    <property type="component" value="Unassembled WGS sequence"/>
</dbReference>
<organism evidence="1 2">
    <name type="scientific">Amycolatopsis lurida NRRL 2430</name>
    <dbReference type="NCBI Taxonomy" id="1460371"/>
    <lineage>
        <taxon>Bacteria</taxon>
        <taxon>Bacillati</taxon>
        <taxon>Actinomycetota</taxon>
        <taxon>Actinomycetes</taxon>
        <taxon>Pseudonocardiales</taxon>
        <taxon>Pseudonocardiaceae</taxon>
        <taxon>Amycolatopsis</taxon>
    </lineage>
</organism>